<dbReference type="Proteomes" id="UP000076761">
    <property type="component" value="Unassembled WGS sequence"/>
</dbReference>
<dbReference type="InParanoid" id="A0A165RP30"/>
<reference evidence="1 2" key="1">
    <citation type="journal article" date="2016" name="Mol. Biol. Evol.">
        <title>Comparative Genomics of Early-Diverging Mushroom-Forming Fungi Provides Insights into the Origins of Lignocellulose Decay Capabilities.</title>
        <authorList>
            <person name="Nagy L.G."/>
            <person name="Riley R."/>
            <person name="Tritt A."/>
            <person name="Adam C."/>
            <person name="Daum C."/>
            <person name="Floudas D."/>
            <person name="Sun H."/>
            <person name="Yadav J.S."/>
            <person name="Pangilinan J."/>
            <person name="Larsson K.H."/>
            <person name="Matsuura K."/>
            <person name="Barry K."/>
            <person name="Labutti K."/>
            <person name="Kuo R."/>
            <person name="Ohm R.A."/>
            <person name="Bhattacharya S.S."/>
            <person name="Shirouzu T."/>
            <person name="Yoshinaga Y."/>
            <person name="Martin F.M."/>
            <person name="Grigoriev I.V."/>
            <person name="Hibbett D.S."/>
        </authorList>
    </citation>
    <scope>NUCLEOTIDE SEQUENCE [LARGE SCALE GENOMIC DNA]</scope>
    <source>
        <strain evidence="1 2">HHB14362 ss-1</strain>
    </source>
</reference>
<name>A0A165RP30_9AGAM</name>
<accession>A0A165RP30</accession>
<protein>
    <submittedName>
        <fullName evidence="1">Uncharacterized protein</fullName>
    </submittedName>
</protein>
<dbReference type="OrthoDB" id="1076608at2759"/>
<dbReference type="EMBL" id="KV425580">
    <property type="protein sequence ID" value="KZT24091.1"/>
    <property type="molecule type" value="Genomic_DNA"/>
</dbReference>
<keyword evidence="2" id="KW-1185">Reference proteome</keyword>
<proteinExistence type="predicted"/>
<evidence type="ECO:0000313" key="1">
    <source>
        <dbReference type="EMBL" id="KZT24091.1"/>
    </source>
</evidence>
<dbReference type="STRING" id="1314782.A0A165RP30"/>
<sequence>MIRREIFHFVHMRNLPDDLRQFCSFIPGRIERIWIYCDSRVRFVPMFTHSPTSD</sequence>
<evidence type="ECO:0000313" key="2">
    <source>
        <dbReference type="Proteomes" id="UP000076761"/>
    </source>
</evidence>
<organism evidence="1 2">
    <name type="scientific">Neolentinus lepideus HHB14362 ss-1</name>
    <dbReference type="NCBI Taxonomy" id="1314782"/>
    <lineage>
        <taxon>Eukaryota</taxon>
        <taxon>Fungi</taxon>
        <taxon>Dikarya</taxon>
        <taxon>Basidiomycota</taxon>
        <taxon>Agaricomycotina</taxon>
        <taxon>Agaricomycetes</taxon>
        <taxon>Gloeophyllales</taxon>
        <taxon>Gloeophyllaceae</taxon>
        <taxon>Neolentinus</taxon>
    </lineage>
</organism>
<dbReference type="AlphaFoldDB" id="A0A165RP30"/>
<gene>
    <name evidence="1" type="ORF">NEOLEDRAFT_1135634</name>
</gene>